<dbReference type="WBParaSite" id="TCNE_0001471601-mRNA-1">
    <property type="protein sequence ID" value="TCNE_0001471601-mRNA-1"/>
    <property type="gene ID" value="TCNE_0001471601"/>
</dbReference>
<proteinExistence type="predicted"/>
<evidence type="ECO:0000313" key="1">
    <source>
        <dbReference type="EMBL" id="VDM46037.1"/>
    </source>
</evidence>
<reference evidence="3" key="1">
    <citation type="submission" date="2016-06" db="UniProtKB">
        <authorList>
            <consortium name="WormBaseParasite"/>
        </authorList>
    </citation>
    <scope>IDENTIFICATION</scope>
</reference>
<accession>A0A183V1U6</accession>
<sequence>MRNSFCAGGVIQSDDAEVEEVAEYICLGCQLDPNNILDGEFIVDEERAGSLSAIIGLSYQIRGCELSYVNCLISEVLTATHQISKADRHISNAKWYIWLI</sequence>
<name>A0A183V1U6_TOXCA</name>
<reference evidence="1 2" key="2">
    <citation type="submission" date="2018-11" db="EMBL/GenBank/DDBJ databases">
        <authorList>
            <consortium name="Pathogen Informatics"/>
        </authorList>
    </citation>
    <scope>NUCLEOTIDE SEQUENCE [LARGE SCALE GENOMIC DNA]</scope>
</reference>
<evidence type="ECO:0000313" key="2">
    <source>
        <dbReference type="Proteomes" id="UP000050794"/>
    </source>
</evidence>
<protein>
    <submittedName>
        <fullName evidence="1 3">Uncharacterized protein</fullName>
    </submittedName>
</protein>
<gene>
    <name evidence="1" type="ORF">TCNE_LOCUS14716</name>
</gene>
<evidence type="ECO:0000313" key="3">
    <source>
        <dbReference type="WBParaSite" id="TCNE_0001471601-mRNA-1"/>
    </source>
</evidence>
<dbReference type="EMBL" id="UYWY01022406">
    <property type="protein sequence ID" value="VDM46037.1"/>
    <property type="molecule type" value="Genomic_DNA"/>
</dbReference>
<keyword evidence="2" id="KW-1185">Reference proteome</keyword>
<organism evidence="2 3">
    <name type="scientific">Toxocara canis</name>
    <name type="common">Canine roundworm</name>
    <dbReference type="NCBI Taxonomy" id="6265"/>
    <lineage>
        <taxon>Eukaryota</taxon>
        <taxon>Metazoa</taxon>
        <taxon>Ecdysozoa</taxon>
        <taxon>Nematoda</taxon>
        <taxon>Chromadorea</taxon>
        <taxon>Rhabditida</taxon>
        <taxon>Spirurina</taxon>
        <taxon>Ascaridomorpha</taxon>
        <taxon>Ascaridoidea</taxon>
        <taxon>Toxocaridae</taxon>
        <taxon>Toxocara</taxon>
    </lineage>
</organism>
<dbReference type="Proteomes" id="UP000050794">
    <property type="component" value="Unassembled WGS sequence"/>
</dbReference>
<dbReference type="AlphaFoldDB" id="A0A183V1U6"/>